<dbReference type="InterPro" id="IPR009081">
    <property type="entry name" value="PP-bd_ACP"/>
</dbReference>
<dbReference type="Gene3D" id="3.40.50.980">
    <property type="match status" value="2"/>
</dbReference>
<proteinExistence type="predicted"/>
<dbReference type="Gene3D" id="1.10.1200.10">
    <property type="entry name" value="ACP-like"/>
    <property type="match status" value="2"/>
</dbReference>
<dbReference type="GO" id="GO:0043041">
    <property type="term" value="P:amino acid activation for nonribosomal peptide biosynthetic process"/>
    <property type="evidence" value="ECO:0007669"/>
    <property type="project" value="TreeGrafter"/>
</dbReference>
<comment type="caution">
    <text evidence="3">The sequence shown here is derived from an EMBL/GenBank/DDBJ whole genome shotgun (WGS) entry which is preliminary data.</text>
</comment>
<dbReference type="PANTHER" id="PTHR45527:SF1">
    <property type="entry name" value="FATTY ACID SYNTHASE"/>
    <property type="match status" value="1"/>
</dbReference>
<dbReference type="InterPro" id="IPR010071">
    <property type="entry name" value="AA_adenyl_dom"/>
</dbReference>
<dbReference type="InterPro" id="IPR025110">
    <property type="entry name" value="AMP-bd_C"/>
</dbReference>
<dbReference type="InterPro" id="IPR000873">
    <property type="entry name" value="AMP-dep_synth/lig_dom"/>
</dbReference>
<dbReference type="PROSITE" id="PS00455">
    <property type="entry name" value="AMP_BINDING"/>
    <property type="match status" value="2"/>
</dbReference>
<dbReference type="Gene3D" id="2.30.38.10">
    <property type="entry name" value="Luciferase, Domain 3"/>
    <property type="match status" value="1"/>
</dbReference>
<evidence type="ECO:0000256" key="1">
    <source>
        <dbReference type="ARBA" id="ARBA00022450"/>
    </source>
</evidence>
<dbReference type="GO" id="GO:0044550">
    <property type="term" value="P:secondary metabolite biosynthetic process"/>
    <property type="evidence" value="ECO:0007669"/>
    <property type="project" value="TreeGrafter"/>
</dbReference>
<dbReference type="Gene3D" id="3.40.50.12780">
    <property type="entry name" value="N-terminal domain of ligase-like"/>
    <property type="match status" value="1"/>
</dbReference>
<keyword evidence="1" id="KW-0596">Phosphopantetheine</keyword>
<dbReference type="Pfam" id="PF00550">
    <property type="entry name" value="PP-binding"/>
    <property type="match status" value="2"/>
</dbReference>
<accession>A0A318NWD8</accession>
<dbReference type="InterPro" id="IPR036736">
    <property type="entry name" value="ACP-like_sf"/>
</dbReference>
<sequence length="1669" mass="184383">MNNPPSVVGHFCPSDYGYSLHNAFFRQAIRTPAAIALRDDAGVMTYAELREQACAIASSLSSHGLMPETAVGVYLPRDRNLPAALIGIMAAGCAYLPLDPRYPQQRIEQLITIGQVQCVITTRLLAETLPGDVTAICIEDIALVDLDHVLNNDPAQSNSLAYFIFTSGSTGVPKGVMIEHGNALSLLYWAHHFYSSSQLASVAFTTSITFDLSVFEIFVPLSAGGMIHILENGLSLLDWKWRDVLTLLNTVPSVLNEVAKLGHLPQQLSVINLAGEPLPASLVLILRAQCPNAQIFNLYGPSEDTTYSTVSEVLASDDQPTIGLAMLGRHCYLLNESGNEVAHGEVGEIYVAGPGVARGYYGRPDLESVFMPDKRQPDSYRMYRTGDFGRQLADGRILCLGRRDDQVKIRGHRVEIGEVDATMRKHPAVAEVAVVVVDSPARGKFLRCALELHDSTNQADIAAWASARLPAFMIPSEWQIFDKLPRLPNGKIDRAYLRKAATVRAHLTDDQHPMGQTEETLAQCWRRLLEQPTIGRHDSFFALGGHSLLFTRLQYHIREIFSVSIKLAALMSASTLAEQAKLIAQSDVIDDRAGSSEELSCTPSQRRMWTLEKLLPGSPRYNIANTFQLQGELDNQRLIAALTATAAHHAMLHTVYGESDRGLQPVPLAEHRVNVLQKNLSQMPLVQALEQAKTLSSAFQRQPFELSSNVPFGVQIITVAPTLHLVDIKTHHIAADGSMELLVEEISFRYNRPHAPIQSCRTYNDYAQYLLTPSLQMEQEKSLQWWQMALANPPELLRLPFDKPAKRSTTGVGQLLSITVDQETVRSLLKLCQQHQGSLFHGLLAVTWAFLGKLSESDDVLLALPVHTRPSEYARTVGNFVNTAIARGRPHAAMTFEQLLQAAKENTLQLLRHADVPFESVLNAVKGLRSAEGVPSVNVMLSLLVSPALLELEGCQTTFLPVDLGTSRFDLGLFFRYDNTGLVLNLEYDTQRFSDAMARSLSQTWTGFCANLTANSRAPLSQVGLLSEASHQKIVEDWNNTKTAVAFEGRIDMLFSQRVVGQPDHTALIAGQDVLSYQQLDRSANQLAWSLRDAGVPVGAHVGILCERGAAMVIAVLAVLKAGCVYVPIDPSTPAERCRLMATVANFSGLISDDALRNKALSIQAEVPLTLIWADSDAHRMQCDTPPDNPATADDRAYIIFTSGTTGIPKAVAVKHRPAVNLIDWVNRRFAVSPVDKLLFVTSIAFDLSVYDMLGTLAAGATLRVASREEIRNPELLSQIVSREAITFWNSAPVILDQLIPYLDVTGNPHLRLAFLSGDWIPVSLPTRLAEKCPKAELIALGGATEAVIWSNFFPTSGNQRELSSIPYGKPIQNARYYILDPHQLPVPVGVEGDLYIGGDVLAEGYYGDAHRTAEKFCRDPFVAAPSARMYFTGDRARFFDDGNIEFLGRQDSQVKINGYRIEIDEIEAAILRCEGIVATHVSRKGERHHYWLCAYIVGQAMTQPDIALIKGTLSQSLPEYMIPALFITIDEMPVTVNGKLDKSKLPEPKLNVKDTEMSSENGMCIEEKVKNVWRIVLNRNEISLTDNFFDAGGDSARLIQTHRALQDEIGFNFPVMSLFQYTTIRSLAQWLKGHSEKQAATQLVPTDKNLTARQRVMQLQKNRKNINR</sequence>
<dbReference type="SUPFAM" id="SSF47336">
    <property type="entry name" value="ACP-like"/>
    <property type="match status" value="2"/>
</dbReference>
<dbReference type="Gene3D" id="3.30.300.30">
    <property type="match status" value="2"/>
</dbReference>
<dbReference type="PANTHER" id="PTHR45527">
    <property type="entry name" value="NONRIBOSOMAL PEPTIDE SYNTHETASE"/>
    <property type="match status" value="1"/>
</dbReference>
<evidence type="ECO:0000313" key="4">
    <source>
        <dbReference type="Proteomes" id="UP000248196"/>
    </source>
</evidence>
<dbReference type="SUPFAM" id="SSF56801">
    <property type="entry name" value="Acetyl-CoA synthetase-like"/>
    <property type="match status" value="2"/>
</dbReference>
<dbReference type="Proteomes" id="UP000248196">
    <property type="component" value="Unassembled WGS sequence"/>
</dbReference>
<dbReference type="FunFam" id="3.40.50.980:FF:000001">
    <property type="entry name" value="Non-ribosomal peptide synthetase"/>
    <property type="match status" value="1"/>
</dbReference>
<dbReference type="EMBL" id="PESE01000007">
    <property type="protein sequence ID" value="PYD37258.1"/>
    <property type="molecule type" value="Genomic_DNA"/>
</dbReference>
<dbReference type="InterPro" id="IPR023213">
    <property type="entry name" value="CAT-like_dom_sf"/>
</dbReference>
<dbReference type="GO" id="GO:0005737">
    <property type="term" value="C:cytoplasm"/>
    <property type="evidence" value="ECO:0007669"/>
    <property type="project" value="TreeGrafter"/>
</dbReference>
<dbReference type="Gene3D" id="3.30.559.30">
    <property type="entry name" value="Nonribosomal peptide synthetase, condensation domain"/>
    <property type="match status" value="1"/>
</dbReference>
<dbReference type="RefSeq" id="WP_110605946.1">
    <property type="nucleotide sequence ID" value="NZ_CP007439.1"/>
</dbReference>
<dbReference type="GO" id="GO:0003824">
    <property type="term" value="F:catalytic activity"/>
    <property type="evidence" value="ECO:0007669"/>
    <property type="project" value="InterPro"/>
</dbReference>
<dbReference type="InterPro" id="IPR001242">
    <property type="entry name" value="Condensation_dom"/>
</dbReference>
<dbReference type="Pfam" id="PF00501">
    <property type="entry name" value="AMP-binding"/>
    <property type="match status" value="2"/>
</dbReference>
<dbReference type="SUPFAM" id="SSF52777">
    <property type="entry name" value="CoA-dependent acyltransferases"/>
    <property type="match status" value="2"/>
</dbReference>
<evidence type="ECO:0000313" key="3">
    <source>
        <dbReference type="EMBL" id="PYD37258.1"/>
    </source>
</evidence>
<organism evidence="3 4">
    <name type="scientific">Serratia plymuthica</name>
    <dbReference type="NCBI Taxonomy" id="82996"/>
    <lineage>
        <taxon>Bacteria</taxon>
        <taxon>Pseudomonadati</taxon>
        <taxon>Pseudomonadota</taxon>
        <taxon>Gammaproteobacteria</taxon>
        <taxon>Enterobacterales</taxon>
        <taxon>Yersiniaceae</taxon>
        <taxon>Serratia</taxon>
    </lineage>
</organism>
<keyword evidence="2" id="KW-0597">Phosphoprotein</keyword>
<dbReference type="SMART" id="SM00823">
    <property type="entry name" value="PKS_PP"/>
    <property type="match status" value="2"/>
</dbReference>
<evidence type="ECO:0000256" key="2">
    <source>
        <dbReference type="ARBA" id="ARBA00022553"/>
    </source>
</evidence>
<dbReference type="InterPro" id="IPR020806">
    <property type="entry name" value="PKS_PP-bd"/>
</dbReference>
<dbReference type="CDD" id="cd05930">
    <property type="entry name" value="A_NRPS"/>
    <property type="match status" value="1"/>
</dbReference>
<reference evidence="3 4" key="1">
    <citation type="submission" date="2017-11" db="EMBL/GenBank/DDBJ databases">
        <title>Genome sequence of the oocydin A producing rhizobacterium Serratia plymuthica 4Rx5.</title>
        <authorList>
            <person name="Matilla M.A."/>
            <person name="Udaondo Z."/>
            <person name="Salmond G.P.C."/>
        </authorList>
    </citation>
    <scope>NUCLEOTIDE SEQUENCE [LARGE SCALE GENOMIC DNA]</scope>
    <source>
        <strain evidence="3 4">4Rx5</strain>
    </source>
</reference>
<dbReference type="Pfam" id="PF13193">
    <property type="entry name" value="AMP-binding_C"/>
    <property type="match status" value="1"/>
</dbReference>
<dbReference type="NCBIfam" id="TIGR01733">
    <property type="entry name" value="AA-adenyl-dom"/>
    <property type="match status" value="2"/>
</dbReference>
<dbReference type="Pfam" id="PF00668">
    <property type="entry name" value="Condensation"/>
    <property type="match status" value="1"/>
</dbReference>
<dbReference type="InterPro" id="IPR020845">
    <property type="entry name" value="AMP-binding_CS"/>
</dbReference>
<name>A0A318NWD8_SERPL</name>
<gene>
    <name evidence="3" type="ORF">CT690_20345</name>
</gene>
<dbReference type="PROSITE" id="PS50075">
    <property type="entry name" value="CARRIER"/>
    <property type="match status" value="2"/>
</dbReference>
<dbReference type="GO" id="GO:0031177">
    <property type="term" value="F:phosphopantetheine binding"/>
    <property type="evidence" value="ECO:0007669"/>
    <property type="project" value="InterPro"/>
</dbReference>
<dbReference type="InterPro" id="IPR045851">
    <property type="entry name" value="AMP-bd_C_sf"/>
</dbReference>
<dbReference type="Gene3D" id="3.30.559.10">
    <property type="entry name" value="Chloramphenicol acetyltransferase-like domain"/>
    <property type="match status" value="1"/>
</dbReference>
<dbReference type="NCBIfam" id="NF003417">
    <property type="entry name" value="PRK04813.1"/>
    <property type="match status" value="2"/>
</dbReference>
<dbReference type="InterPro" id="IPR042099">
    <property type="entry name" value="ANL_N_sf"/>
</dbReference>
<protein>
    <submittedName>
        <fullName evidence="3">Uncharacterized protein</fullName>
    </submittedName>
</protein>
<dbReference type="OrthoDB" id="9757559at2"/>